<feature type="transmembrane region" description="Helical" evidence="8">
    <location>
        <begin position="100"/>
        <end position="122"/>
    </location>
</feature>
<evidence type="ECO:0000256" key="8">
    <source>
        <dbReference type="RuleBase" id="RU361216"/>
    </source>
</evidence>
<evidence type="ECO:0000256" key="7">
    <source>
        <dbReference type="ARBA" id="ARBA00023180"/>
    </source>
</evidence>
<dbReference type="PRINTS" id="PR00173">
    <property type="entry name" value="EDTRNSPORT"/>
</dbReference>
<dbReference type="GO" id="GO:0098712">
    <property type="term" value="P:L-glutamate import across plasma membrane"/>
    <property type="evidence" value="ECO:0007669"/>
    <property type="project" value="TreeGrafter"/>
</dbReference>
<reference evidence="9" key="2">
    <citation type="submission" date="2025-09" db="UniProtKB">
        <authorList>
            <consortium name="Ensembl"/>
        </authorList>
    </citation>
    <scope>IDENTIFICATION</scope>
</reference>
<evidence type="ECO:0000256" key="3">
    <source>
        <dbReference type="ARBA" id="ARBA00022692"/>
    </source>
</evidence>
<evidence type="ECO:0000313" key="9">
    <source>
        <dbReference type="Ensembl" id="ENSSPUP00000004347.1"/>
    </source>
</evidence>
<keyword evidence="6 8" id="KW-0472">Membrane</keyword>
<protein>
    <recommendedName>
        <fullName evidence="8">Amino acid transporter</fullName>
    </recommendedName>
</protein>
<feature type="transmembrane region" description="Helical" evidence="8">
    <location>
        <begin position="222"/>
        <end position="239"/>
    </location>
</feature>
<dbReference type="SUPFAM" id="SSF118215">
    <property type="entry name" value="Proton glutamate symport protein"/>
    <property type="match status" value="1"/>
</dbReference>
<dbReference type="Ensembl" id="ENSSPUT00000004626.1">
    <property type="protein sequence ID" value="ENSSPUP00000004347.1"/>
    <property type="gene ID" value="ENSSPUG00000003352.1"/>
</dbReference>
<keyword evidence="10" id="KW-1185">Reference proteome</keyword>
<dbReference type="InterPro" id="IPR036458">
    <property type="entry name" value="Na:dicarbo_symporter_sf"/>
</dbReference>
<feature type="transmembrane region" description="Helical" evidence="8">
    <location>
        <begin position="296"/>
        <end position="322"/>
    </location>
</feature>
<keyword evidence="4 8" id="KW-0769">Symport</keyword>
<keyword evidence="3 8" id="KW-0812">Transmembrane</keyword>
<dbReference type="GO" id="GO:0005886">
    <property type="term" value="C:plasma membrane"/>
    <property type="evidence" value="ECO:0007669"/>
    <property type="project" value="TreeGrafter"/>
</dbReference>
<proteinExistence type="inferred from homology"/>
<evidence type="ECO:0000256" key="4">
    <source>
        <dbReference type="ARBA" id="ARBA00022847"/>
    </source>
</evidence>
<organism evidence="9 10">
    <name type="scientific">Sphenodon punctatus</name>
    <name type="common">Tuatara</name>
    <name type="synonym">Hatteria punctata</name>
    <dbReference type="NCBI Taxonomy" id="8508"/>
    <lineage>
        <taxon>Eukaryota</taxon>
        <taxon>Metazoa</taxon>
        <taxon>Chordata</taxon>
        <taxon>Craniata</taxon>
        <taxon>Vertebrata</taxon>
        <taxon>Euteleostomi</taxon>
        <taxon>Lepidosauria</taxon>
        <taxon>Sphenodontia</taxon>
        <taxon>Sphenodontidae</taxon>
        <taxon>Sphenodon</taxon>
    </lineage>
</organism>
<dbReference type="InterPro" id="IPR001991">
    <property type="entry name" value="Na-dicarboxylate_symporter"/>
</dbReference>
<evidence type="ECO:0000256" key="1">
    <source>
        <dbReference type="ARBA" id="ARBA00004141"/>
    </source>
</evidence>
<sequence>MTNHVEVPMADGHQISLEELPKSCLDKHCGGLMRNMLLTLTIIGNAITVRKLGMWYETAPKRGSSIALKEILMRLLKLPVRILCLAGLDAKSSGRMGTRAMVYYMSTTVVAAILGVILVLSIHPGNPKLKKTMAPVGRNEEVSSLDAFLDLIRNLFPENLVQACFQQIQTVTKKVPVPPVVIRQENVSQIVQANGLVLNATLTEINMGPSTITQKNLEFKSGMNVLGLIGFFIAFGIAMGKMGEAAKPMADFFNILNEIIMKLVTMIIWYSPFGIASLICGKIAAIKDLETVARQLGLYMVTVIVGLVIHGALILPLIFFLITRQNPFLFYAGIFQAWITALGTASSAGTLPVTFRCLEENLKIDKRVTRFVLPIGATINMDGTALYEAVAAIFIAQMNSIILDAGQIATVSLTATLASVGAASIPSAGLVTMLLILTAVGLPTQDISLLIAVDWLLDRMRTSINVVGDSFGAGIIHYLSQAELAAIDARAAGRDLNPTPQKLQALENHQGPPETPLRARYTALPTRDGDEEDEVTMERTWDSPRNTNTYIRK</sequence>
<reference evidence="9" key="1">
    <citation type="submission" date="2025-08" db="UniProtKB">
        <authorList>
            <consortium name="Ensembl"/>
        </authorList>
    </citation>
    <scope>IDENTIFICATION</scope>
</reference>
<feature type="transmembrane region" description="Helical" evidence="8">
    <location>
        <begin position="416"/>
        <end position="442"/>
    </location>
</feature>
<comment type="similarity">
    <text evidence="8">Belongs to the dicarboxylate/amino acid:cation symporter (DAACS) (TC 2.A.23) family.</text>
</comment>
<dbReference type="Proteomes" id="UP000694392">
    <property type="component" value="Unplaced"/>
</dbReference>
<dbReference type="PANTHER" id="PTHR11958:SF55">
    <property type="entry name" value="AMINO ACID TRANSPORTER"/>
    <property type="match status" value="1"/>
</dbReference>
<dbReference type="GO" id="GO:0015501">
    <property type="term" value="F:glutamate:sodium symporter activity"/>
    <property type="evidence" value="ECO:0007669"/>
    <property type="project" value="TreeGrafter"/>
</dbReference>
<feature type="transmembrane region" description="Helical" evidence="8">
    <location>
        <begin position="259"/>
        <end position="284"/>
    </location>
</feature>
<name>A0A8D0L392_SPHPU</name>
<evidence type="ECO:0000256" key="6">
    <source>
        <dbReference type="ARBA" id="ARBA00023136"/>
    </source>
</evidence>
<dbReference type="Gene3D" id="1.10.3860.10">
    <property type="entry name" value="Sodium:dicarboxylate symporter"/>
    <property type="match status" value="1"/>
</dbReference>
<dbReference type="GeneTree" id="ENSGT00940000166365"/>
<feature type="transmembrane region" description="Helical" evidence="8">
    <location>
        <begin position="328"/>
        <end position="351"/>
    </location>
</feature>
<dbReference type="AlphaFoldDB" id="A0A8D0L392"/>
<keyword evidence="7" id="KW-0325">Glycoprotein</keyword>
<evidence type="ECO:0000256" key="5">
    <source>
        <dbReference type="ARBA" id="ARBA00022989"/>
    </source>
</evidence>
<comment type="subcellular location">
    <subcellularLocation>
        <location evidence="1 8">Membrane</location>
        <topology evidence="1 8">Multi-pass membrane protein</topology>
    </subcellularLocation>
</comment>
<keyword evidence="5 8" id="KW-1133">Transmembrane helix</keyword>
<keyword evidence="2 8" id="KW-0813">Transport</keyword>
<dbReference type="Pfam" id="PF00375">
    <property type="entry name" value="SDF"/>
    <property type="match status" value="1"/>
</dbReference>
<dbReference type="PROSITE" id="PS00714">
    <property type="entry name" value="NA_DICARBOXYL_SYMP_2"/>
    <property type="match status" value="1"/>
</dbReference>
<dbReference type="InterPro" id="IPR018107">
    <property type="entry name" value="Na-dicarboxylate_symporter_CS"/>
</dbReference>
<dbReference type="InterPro" id="IPR050746">
    <property type="entry name" value="DAACS"/>
</dbReference>
<evidence type="ECO:0000256" key="2">
    <source>
        <dbReference type="ARBA" id="ARBA00022448"/>
    </source>
</evidence>
<evidence type="ECO:0000313" key="10">
    <source>
        <dbReference type="Proteomes" id="UP000694392"/>
    </source>
</evidence>
<dbReference type="GO" id="GO:0070778">
    <property type="term" value="P:L-aspartate transmembrane transport"/>
    <property type="evidence" value="ECO:0007669"/>
    <property type="project" value="TreeGrafter"/>
</dbReference>
<dbReference type="PANTHER" id="PTHR11958">
    <property type="entry name" value="SODIUM/DICARBOXYLATE SYMPORTER-RELATED"/>
    <property type="match status" value="1"/>
</dbReference>
<dbReference type="OMA" id="QFFVIMD"/>
<dbReference type="GO" id="GO:0015175">
    <property type="term" value="F:neutral L-amino acid transmembrane transporter activity"/>
    <property type="evidence" value="ECO:0007669"/>
    <property type="project" value="TreeGrafter"/>
</dbReference>
<accession>A0A8D0L392</accession>
<dbReference type="GO" id="GO:0005313">
    <property type="term" value="F:L-glutamate transmembrane transporter activity"/>
    <property type="evidence" value="ECO:0007669"/>
    <property type="project" value="TreeGrafter"/>
</dbReference>
<feature type="transmembrane region" description="Helical" evidence="8">
    <location>
        <begin position="371"/>
        <end position="396"/>
    </location>
</feature>